<protein>
    <submittedName>
        <fullName evidence="2">Glycosyl transferase</fullName>
    </submittedName>
</protein>
<dbReference type="InterPro" id="IPR029058">
    <property type="entry name" value="AB_hydrolase_fold"/>
</dbReference>
<dbReference type="Pfam" id="PF00975">
    <property type="entry name" value="Thioesterase"/>
    <property type="match status" value="1"/>
</dbReference>
<dbReference type="InterPro" id="IPR001031">
    <property type="entry name" value="Thioesterase"/>
</dbReference>
<feature type="domain" description="Thioesterase" evidence="1">
    <location>
        <begin position="65"/>
        <end position="142"/>
    </location>
</feature>
<keyword evidence="3" id="KW-1185">Reference proteome</keyword>
<name>A0ABR1FVF7_AURAN</name>
<evidence type="ECO:0000313" key="2">
    <source>
        <dbReference type="EMBL" id="KAK7239583.1"/>
    </source>
</evidence>
<dbReference type="SUPFAM" id="SSF53474">
    <property type="entry name" value="alpha/beta-Hydrolases"/>
    <property type="match status" value="1"/>
</dbReference>
<dbReference type="Gene3D" id="3.40.50.1820">
    <property type="entry name" value="alpha/beta hydrolase"/>
    <property type="match status" value="1"/>
</dbReference>
<keyword evidence="2" id="KW-0808">Transferase</keyword>
<sequence length="148" mass="15208">MDPDRANRFVVSSKRGALMRQGASLDAPPREGFDVGAAPAGVAAPVTEAATIPAGTVVAVGELRALASGKLFDKLAARCGGRLELTCALLPGRHQRHKEDVVGDLGALAAALADYLPLEESLAPYALLGVSIGALVAWALAKDSVLWP</sequence>
<accession>A0ABR1FVF7</accession>
<proteinExistence type="predicted"/>
<dbReference type="GO" id="GO:0016740">
    <property type="term" value="F:transferase activity"/>
    <property type="evidence" value="ECO:0007669"/>
    <property type="project" value="UniProtKB-KW"/>
</dbReference>
<evidence type="ECO:0000313" key="3">
    <source>
        <dbReference type="Proteomes" id="UP001363151"/>
    </source>
</evidence>
<organism evidence="2 3">
    <name type="scientific">Aureococcus anophagefferens</name>
    <name type="common">Harmful bloom alga</name>
    <dbReference type="NCBI Taxonomy" id="44056"/>
    <lineage>
        <taxon>Eukaryota</taxon>
        <taxon>Sar</taxon>
        <taxon>Stramenopiles</taxon>
        <taxon>Ochrophyta</taxon>
        <taxon>Pelagophyceae</taxon>
        <taxon>Pelagomonadales</taxon>
        <taxon>Pelagomonadaceae</taxon>
        <taxon>Aureococcus</taxon>
    </lineage>
</organism>
<dbReference type="EMBL" id="JBBJCI010000223">
    <property type="protein sequence ID" value="KAK7239583.1"/>
    <property type="molecule type" value="Genomic_DNA"/>
</dbReference>
<dbReference type="Proteomes" id="UP001363151">
    <property type="component" value="Unassembled WGS sequence"/>
</dbReference>
<comment type="caution">
    <text evidence="2">The sequence shown here is derived from an EMBL/GenBank/DDBJ whole genome shotgun (WGS) entry which is preliminary data.</text>
</comment>
<gene>
    <name evidence="2" type="ORF">SO694_00028161</name>
</gene>
<evidence type="ECO:0000259" key="1">
    <source>
        <dbReference type="Pfam" id="PF00975"/>
    </source>
</evidence>
<reference evidence="2 3" key="1">
    <citation type="submission" date="2024-03" db="EMBL/GenBank/DDBJ databases">
        <title>Aureococcus anophagefferens CCMP1851 and Kratosvirus quantuckense: Draft genome of a second virus-susceptible host strain in the model system.</title>
        <authorList>
            <person name="Chase E."/>
            <person name="Truchon A.R."/>
            <person name="Schepens W."/>
            <person name="Wilhelm S.W."/>
        </authorList>
    </citation>
    <scope>NUCLEOTIDE SEQUENCE [LARGE SCALE GENOMIC DNA]</scope>
    <source>
        <strain evidence="2 3">CCMP1851</strain>
    </source>
</reference>